<dbReference type="InterPro" id="IPR000873">
    <property type="entry name" value="AMP-dep_synth/lig_dom"/>
</dbReference>
<feature type="binding site" evidence="7">
    <location>
        <position position="492"/>
    </location>
    <ligand>
        <name>ATP</name>
        <dbReference type="ChEBI" id="CHEBI:30616"/>
    </ligand>
</feature>
<evidence type="ECO:0000313" key="11">
    <source>
        <dbReference type="Proteomes" id="UP000051820"/>
    </source>
</evidence>
<dbReference type="STRING" id="1423807.FD16_GL002490"/>
<dbReference type="GO" id="GO:0047473">
    <property type="term" value="F:D-alanine [D-alanyl carrier protein] ligase activity"/>
    <property type="evidence" value="ECO:0007669"/>
    <property type="project" value="UniProtKB-UniRule"/>
</dbReference>
<dbReference type="InterPro" id="IPR045851">
    <property type="entry name" value="AMP-bd_C_sf"/>
</dbReference>
<keyword evidence="3 7" id="KW-0547">Nucleotide-binding</keyword>
<feature type="binding site" evidence="7">
    <location>
        <position position="492"/>
    </location>
    <ligand>
        <name>D-alanine</name>
        <dbReference type="ChEBI" id="CHEBI:57416"/>
    </ligand>
</feature>
<dbReference type="PANTHER" id="PTHR45398:SF1">
    <property type="entry name" value="ENZYME, PUTATIVE (JCVI)-RELATED"/>
    <property type="match status" value="1"/>
</dbReference>
<dbReference type="UniPathway" id="UPA00556"/>
<dbReference type="InterPro" id="IPR020845">
    <property type="entry name" value="AMP-binding_CS"/>
</dbReference>
<dbReference type="Gene3D" id="3.30.300.30">
    <property type="match status" value="1"/>
</dbReference>
<dbReference type="HAMAP" id="MF_00593">
    <property type="entry name" value="DltA"/>
    <property type="match status" value="1"/>
</dbReference>
<dbReference type="Pfam" id="PF13193">
    <property type="entry name" value="AMP-binding_C"/>
    <property type="match status" value="1"/>
</dbReference>
<accession>A0A0R1W387</accession>
<sequence>MNLVKQIDDISVKMGNRLVYDYLGDTNTYDDLKKRSDSLAFQIDNLGLSKTTPIIVYGDQTFNTIVAFIACVKSGHAYIPVDEHSSEDRITMIQDVAHAELIIALNDLPVEVPNVKVITSAKLKSIFNHPIDYVMTHPVDGDDNFYIIFTSGTTGKPKGVQISHDNLQSFLDWMDNSFGLPEHAVGLSQTAYSFDLSGMDLYPTLTLGGELQAIPREVTEDFRQLFNTLENLTTNFWVSTPSFVDICLLSKTFNQEHYPELNYFFLCGEELTHSTAERLKKRFPDAHIYNTYGPTEATVAVTAIDITDEILEKYDRLPIGYIKSDSQAWIDVDGEQKFGENGELILCGPTVSKGYLNAPEKTEKSFFVNNGQRAYRTGDVGMQEQDGLLFFAGRKDFQIKMHGFRIELEEIAHYLNQLPQINQGVVVPKYNHDRKVSALIAYVVKQPQLSADDDDLHLTSKLKDALQHELMPYMIPQQFVYRDNLPLNINGKVDINTLIKEVNANG</sequence>
<evidence type="ECO:0000256" key="2">
    <source>
        <dbReference type="ARBA" id="ARBA00022598"/>
    </source>
</evidence>
<dbReference type="RefSeq" id="WP_010621822.1">
    <property type="nucleotide sequence ID" value="NZ_AZGF01000009.1"/>
</dbReference>
<dbReference type="InterPro" id="IPR010071">
    <property type="entry name" value="AA_adenyl_dom"/>
</dbReference>
<dbReference type="InterPro" id="IPR042099">
    <property type="entry name" value="ANL_N_sf"/>
</dbReference>
<organism evidence="10 11">
    <name type="scientific">Paucilactobacillus suebicus DSM 5007 = KCTC 3549</name>
    <dbReference type="NCBI Taxonomy" id="1423807"/>
    <lineage>
        <taxon>Bacteria</taxon>
        <taxon>Bacillati</taxon>
        <taxon>Bacillota</taxon>
        <taxon>Bacilli</taxon>
        <taxon>Lactobacillales</taxon>
        <taxon>Lactobacillaceae</taxon>
        <taxon>Paucilactobacillus</taxon>
    </lineage>
</organism>
<dbReference type="GO" id="GO:0005524">
    <property type="term" value="F:ATP binding"/>
    <property type="evidence" value="ECO:0007669"/>
    <property type="project" value="UniProtKB-KW"/>
</dbReference>
<evidence type="ECO:0000256" key="1">
    <source>
        <dbReference type="ARBA" id="ARBA00022490"/>
    </source>
</evidence>
<comment type="caution">
    <text evidence="7">Lacks conserved residue(s) required for the propagation of feature annotation.</text>
</comment>
<dbReference type="eggNOG" id="COG1020">
    <property type="taxonomic scope" value="Bacteria"/>
</dbReference>
<comment type="caution">
    <text evidence="10">The sequence shown here is derived from an EMBL/GenBank/DDBJ whole genome shotgun (WGS) entry which is preliminary data.</text>
</comment>
<evidence type="ECO:0000256" key="7">
    <source>
        <dbReference type="HAMAP-Rule" id="MF_00593"/>
    </source>
</evidence>
<feature type="domain" description="AMP-dependent synthetase/ligase" evidence="8">
    <location>
        <begin position="17"/>
        <end position="356"/>
    </location>
</feature>
<feature type="binding site" evidence="7">
    <location>
        <position position="299"/>
    </location>
    <ligand>
        <name>D-alanine</name>
        <dbReference type="ChEBI" id="CHEBI:57416"/>
    </ligand>
</feature>
<feature type="domain" description="AMP-binding enzyme C-terminal" evidence="9">
    <location>
        <begin position="411"/>
        <end position="492"/>
    </location>
</feature>
<dbReference type="InterPro" id="IPR025110">
    <property type="entry name" value="AMP-bd_C"/>
</dbReference>
<keyword evidence="4 7" id="KW-0067">ATP-binding</keyword>
<dbReference type="EC" id="6.2.1.54" evidence="7"/>
<dbReference type="NCBIfam" id="TIGR01734">
    <property type="entry name" value="D-ala-DACP-lig"/>
    <property type="match status" value="1"/>
</dbReference>
<dbReference type="CDD" id="cd05945">
    <property type="entry name" value="DltA"/>
    <property type="match status" value="1"/>
</dbReference>
<dbReference type="PROSITE" id="PS00455">
    <property type="entry name" value="AMP_BINDING"/>
    <property type="match status" value="1"/>
</dbReference>
<protein>
    <recommendedName>
        <fullName evidence="7">D-alanine--D-alanyl carrier protein ligase</fullName>
        <shortName evidence="7">DCL</shortName>
        <ecNumber evidence="7">6.2.1.54</ecNumber>
    </recommendedName>
    <alternativeName>
        <fullName evidence="7">D-alanine--poly(phosphoribitol) ligase subunit 1</fullName>
    </alternativeName>
    <alternativeName>
        <fullName evidence="7">D-alanine-activating enzyme</fullName>
        <shortName evidence="7">DAE</shortName>
    </alternativeName>
</protein>
<keyword evidence="1 7" id="KW-0963">Cytoplasm</keyword>
<feature type="binding site" evidence="7">
    <location>
        <position position="379"/>
    </location>
    <ligand>
        <name>ATP</name>
        <dbReference type="ChEBI" id="CHEBI:30616"/>
    </ligand>
</feature>
<comment type="catalytic activity">
    <reaction evidence="7">
        <text>holo-[D-alanyl-carrier protein] + D-alanine + ATP = D-alanyl-[D-alanyl-carrier protein] + AMP + diphosphate</text>
        <dbReference type="Rhea" id="RHEA:55132"/>
        <dbReference type="Rhea" id="RHEA-COMP:14102"/>
        <dbReference type="Rhea" id="RHEA-COMP:14103"/>
        <dbReference type="ChEBI" id="CHEBI:30616"/>
        <dbReference type="ChEBI" id="CHEBI:33019"/>
        <dbReference type="ChEBI" id="CHEBI:57416"/>
        <dbReference type="ChEBI" id="CHEBI:64479"/>
        <dbReference type="ChEBI" id="CHEBI:138620"/>
        <dbReference type="ChEBI" id="CHEBI:456215"/>
        <dbReference type="EC" id="6.2.1.54"/>
    </reaction>
</comment>
<comment type="function">
    <text evidence="5 7">Catalyzes the first step in the D-alanylation of lipoteichoic acid (LTA), the activation of D-alanine and its transfer onto the D-alanyl carrier protein (Dcp) DltC. In an ATP-dependent two-step reaction, forms a high energy D-alanyl-AMP intermediate, followed by transfer of the D-alanyl residue as a thiol ester to the phosphopantheinyl prosthetic group of the Dcp. D-alanylation of LTA plays an important role in modulating the properties of the cell wall in Gram-positive bacteria, influencing the net charge of the cell wall.</text>
</comment>
<dbReference type="GO" id="GO:0005737">
    <property type="term" value="C:cytoplasm"/>
    <property type="evidence" value="ECO:0007669"/>
    <property type="project" value="UniProtKB-SubCell"/>
</dbReference>
<evidence type="ECO:0000259" key="9">
    <source>
        <dbReference type="Pfam" id="PF13193"/>
    </source>
</evidence>
<dbReference type="Pfam" id="PF00501">
    <property type="entry name" value="AMP-binding"/>
    <property type="match status" value="1"/>
</dbReference>
<dbReference type="EMBL" id="AZGF01000009">
    <property type="protein sequence ID" value="KRM12305.1"/>
    <property type="molecule type" value="Genomic_DNA"/>
</dbReference>
<evidence type="ECO:0000256" key="3">
    <source>
        <dbReference type="ARBA" id="ARBA00022741"/>
    </source>
</evidence>
<dbReference type="PANTHER" id="PTHR45398">
    <property type="match status" value="1"/>
</dbReference>
<keyword evidence="2 7" id="KW-0436">Ligase</keyword>
<dbReference type="PATRIC" id="fig|1423807.3.peg.2574"/>
<dbReference type="OrthoDB" id="9765680at2"/>
<gene>
    <name evidence="7" type="primary">dltA</name>
    <name evidence="10" type="ORF">FD16_GL002490</name>
</gene>
<evidence type="ECO:0000256" key="5">
    <source>
        <dbReference type="ARBA" id="ARBA00054605"/>
    </source>
</evidence>
<dbReference type="InterPro" id="IPR010072">
    <property type="entry name" value="DltA"/>
</dbReference>
<dbReference type="NCBIfam" id="TIGR01733">
    <property type="entry name" value="AA-adenyl-dom"/>
    <property type="match status" value="1"/>
</dbReference>
<comment type="similarity">
    <text evidence="6 7">Belongs to the ATP-dependent AMP-binding enzyme family. DltA subfamily.</text>
</comment>
<comment type="pathway">
    <text evidence="7">Cell wall biogenesis; lipoteichoic acid biosynthesis.</text>
</comment>
<dbReference type="SUPFAM" id="SSF56801">
    <property type="entry name" value="Acetyl-CoA synthetase-like"/>
    <property type="match status" value="1"/>
</dbReference>
<evidence type="ECO:0000313" key="10">
    <source>
        <dbReference type="EMBL" id="KRM12305.1"/>
    </source>
</evidence>
<keyword evidence="11" id="KW-1185">Reference proteome</keyword>
<evidence type="ECO:0000259" key="8">
    <source>
        <dbReference type="Pfam" id="PF00501"/>
    </source>
</evidence>
<comment type="subcellular location">
    <subcellularLocation>
        <location evidence="7">Cytoplasm</location>
    </subcellularLocation>
</comment>
<feature type="binding site" evidence="7">
    <location>
        <begin position="290"/>
        <end position="295"/>
    </location>
    <ligand>
        <name>ATP</name>
        <dbReference type="ChEBI" id="CHEBI:30616"/>
    </ligand>
</feature>
<reference evidence="10 11" key="1">
    <citation type="journal article" date="2015" name="Genome Announc.">
        <title>Expanding the biotechnology potential of lactobacilli through comparative genomics of 213 strains and associated genera.</title>
        <authorList>
            <person name="Sun Z."/>
            <person name="Harris H.M."/>
            <person name="McCann A."/>
            <person name="Guo C."/>
            <person name="Argimon S."/>
            <person name="Zhang W."/>
            <person name="Yang X."/>
            <person name="Jeffery I.B."/>
            <person name="Cooney J.C."/>
            <person name="Kagawa T.F."/>
            <person name="Liu W."/>
            <person name="Song Y."/>
            <person name="Salvetti E."/>
            <person name="Wrobel A."/>
            <person name="Rasinkangas P."/>
            <person name="Parkhill J."/>
            <person name="Rea M.C."/>
            <person name="O'Sullivan O."/>
            <person name="Ritari J."/>
            <person name="Douillard F.P."/>
            <person name="Paul Ross R."/>
            <person name="Yang R."/>
            <person name="Briner A.E."/>
            <person name="Felis G.E."/>
            <person name="de Vos W.M."/>
            <person name="Barrangou R."/>
            <person name="Klaenhammer T.R."/>
            <person name="Caufield P.W."/>
            <person name="Cui Y."/>
            <person name="Zhang H."/>
            <person name="O'Toole P.W."/>
        </authorList>
    </citation>
    <scope>NUCLEOTIDE SEQUENCE [LARGE SCALE GENOMIC DNA]</scope>
    <source>
        <strain evidence="10 11">DSM 5007</strain>
    </source>
</reference>
<dbReference type="InterPro" id="IPR044507">
    <property type="entry name" value="DltA-like"/>
</dbReference>
<proteinExistence type="inferred from homology"/>
<feature type="binding site" evidence="7">
    <location>
        <position position="195"/>
    </location>
    <ligand>
        <name>D-alanine</name>
        <dbReference type="ChEBI" id="CHEBI:57416"/>
    </ligand>
</feature>
<dbReference type="Gene3D" id="3.40.50.12780">
    <property type="entry name" value="N-terminal domain of ligase-like"/>
    <property type="match status" value="1"/>
</dbReference>
<evidence type="ECO:0000256" key="6">
    <source>
        <dbReference type="ARBA" id="ARBA00061336"/>
    </source>
</evidence>
<dbReference type="GO" id="GO:0070395">
    <property type="term" value="P:lipoteichoic acid biosynthetic process"/>
    <property type="evidence" value="ECO:0007669"/>
    <property type="project" value="UniProtKB-UniRule"/>
</dbReference>
<dbReference type="AlphaFoldDB" id="A0A0R1W387"/>
<dbReference type="Proteomes" id="UP000051820">
    <property type="component" value="Unassembled WGS sequence"/>
</dbReference>
<dbReference type="NCBIfam" id="NF003417">
    <property type="entry name" value="PRK04813.1"/>
    <property type="match status" value="1"/>
</dbReference>
<name>A0A0R1W387_9LACO</name>
<evidence type="ECO:0000256" key="4">
    <source>
        <dbReference type="ARBA" id="ARBA00022840"/>
    </source>
</evidence>
<dbReference type="FunFam" id="3.30.300.30:FF:000012">
    <property type="entry name" value="D-alanine--D-alanyl carrier protein ligase"/>
    <property type="match status" value="1"/>
</dbReference>
<feature type="binding site" evidence="7">
    <location>
        <begin position="150"/>
        <end position="151"/>
    </location>
    <ligand>
        <name>ATP</name>
        <dbReference type="ChEBI" id="CHEBI:30616"/>
    </ligand>
</feature>